<feature type="region of interest" description="Disordered" evidence="3">
    <location>
        <begin position="444"/>
        <end position="467"/>
    </location>
</feature>
<dbReference type="Gene3D" id="1.10.287.470">
    <property type="entry name" value="Helix hairpin bin"/>
    <property type="match status" value="2"/>
</dbReference>
<dbReference type="Gene3D" id="2.40.30.170">
    <property type="match status" value="1"/>
</dbReference>
<name>A0A3N2R4N7_9RHOB</name>
<keyword evidence="6" id="KW-1185">Reference proteome</keyword>
<feature type="domain" description="CusB-like beta-barrel" evidence="4">
    <location>
        <begin position="300"/>
        <end position="368"/>
    </location>
</feature>
<proteinExistence type="inferred from homology"/>
<reference evidence="5 6" key="1">
    <citation type="submission" date="2018-10" db="EMBL/GenBank/DDBJ databases">
        <title>Histidinibacterium lentulum gen. nov., sp. nov., a marine bacterium from the culture broth of Picochlorum sp. 122.</title>
        <authorList>
            <person name="Wang G."/>
        </authorList>
    </citation>
    <scope>NUCLEOTIDE SEQUENCE [LARGE SCALE GENOMIC DNA]</scope>
    <source>
        <strain evidence="5 6">B17</strain>
    </source>
</reference>
<dbReference type="OrthoDB" id="9806939at2"/>
<protein>
    <submittedName>
        <fullName evidence="5">Efflux RND transporter periplasmic adaptor subunit</fullName>
    </submittedName>
</protein>
<dbReference type="NCBIfam" id="TIGR01730">
    <property type="entry name" value="RND_mfp"/>
    <property type="match status" value="1"/>
</dbReference>
<dbReference type="PANTHER" id="PTHR30469:SF29">
    <property type="entry name" value="BLR2860 PROTEIN"/>
    <property type="match status" value="1"/>
</dbReference>
<evidence type="ECO:0000256" key="3">
    <source>
        <dbReference type="SAM" id="MobiDB-lite"/>
    </source>
</evidence>
<evidence type="ECO:0000313" key="5">
    <source>
        <dbReference type="EMBL" id="ROU02348.1"/>
    </source>
</evidence>
<keyword evidence="2" id="KW-0175">Coiled coil</keyword>
<evidence type="ECO:0000256" key="2">
    <source>
        <dbReference type="SAM" id="Coils"/>
    </source>
</evidence>
<comment type="similarity">
    <text evidence="1">Belongs to the membrane fusion protein (MFP) (TC 8.A.1) family.</text>
</comment>
<dbReference type="Gene3D" id="2.40.420.20">
    <property type="match status" value="1"/>
</dbReference>
<evidence type="ECO:0000313" key="6">
    <source>
        <dbReference type="Proteomes" id="UP000268016"/>
    </source>
</evidence>
<feature type="coiled-coil region" evidence="2">
    <location>
        <begin position="119"/>
        <end position="261"/>
    </location>
</feature>
<dbReference type="RefSeq" id="WP_123641865.1">
    <property type="nucleotide sequence ID" value="NZ_ML119084.1"/>
</dbReference>
<dbReference type="GO" id="GO:0015562">
    <property type="term" value="F:efflux transmembrane transporter activity"/>
    <property type="evidence" value="ECO:0007669"/>
    <property type="project" value="TreeGrafter"/>
</dbReference>
<accession>A0A3N2R4N7</accession>
<sequence length="467" mass="48588">MRIMPLLLALLVSAALYFVVIDRDALLAFAQVERDTSAEAEDVAAEPAQPAIRVVATTSTAQTIDSGVVLRGRTEAARSVEVRAETSGLVISEPKRAGALVEAGDLLCELDPGTREAQLEEARGRLLEARSRLPEAEARVPAARATLAEAEARVAESESRLTEARARLNEAQINANAATQLSEGGFASETRVANAEAALESARAAVSSAEATLKSVEAQIISAEAGIEGAEAAVESARAGIRSAEANVASAEEAISQLTIAAPFGGLLETDTAELGSLLQPGGLCATVIQLDPIKLVGFVPEAEVDKLETGAMAGARLSSGREVTGEVTFLSRSADETTRTFRVEITADNSDLSIRDGQTANIVIRAEGESAHLLPQSALTLDDNGQLGVRTVAEGSVAQFRAVTILRDTLEGVWATGLPETVDVIVTGQEYVTDGVPVDPTYRDATTPEDAAVPALAPATDEEADG</sequence>
<organism evidence="5 6">
    <name type="scientific">Histidinibacterium lentulum</name>
    <dbReference type="NCBI Taxonomy" id="2480588"/>
    <lineage>
        <taxon>Bacteria</taxon>
        <taxon>Pseudomonadati</taxon>
        <taxon>Pseudomonadota</taxon>
        <taxon>Alphaproteobacteria</taxon>
        <taxon>Rhodobacterales</taxon>
        <taxon>Paracoccaceae</taxon>
        <taxon>Histidinibacterium</taxon>
    </lineage>
</organism>
<dbReference type="AlphaFoldDB" id="A0A3N2R4N7"/>
<comment type="caution">
    <text evidence="5">The sequence shown here is derived from an EMBL/GenBank/DDBJ whole genome shotgun (WGS) entry which is preliminary data.</text>
</comment>
<evidence type="ECO:0000256" key="1">
    <source>
        <dbReference type="ARBA" id="ARBA00009477"/>
    </source>
</evidence>
<dbReference type="GO" id="GO:1990281">
    <property type="term" value="C:efflux pump complex"/>
    <property type="evidence" value="ECO:0007669"/>
    <property type="project" value="TreeGrafter"/>
</dbReference>
<evidence type="ECO:0000259" key="4">
    <source>
        <dbReference type="Pfam" id="PF25954"/>
    </source>
</evidence>
<dbReference type="Pfam" id="PF25954">
    <property type="entry name" value="Beta-barrel_RND_2"/>
    <property type="match status" value="1"/>
</dbReference>
<dbReference type="SUPFAM" id="SSF111369">
    <property type="entry name" value="HlyD-like secretion proteins"/>
    <property type="match status" value="2"/>
</dbReference>
<dbReference type="Proteomes" id="UP000268016">
    <property type="component" value="Unassembled WGS sequence"/>
</dbReference>
<dbReference type="InterPro" id="IPR006143">
    <property type="entry name" value="RND_pump_MFP"/>
</dbReference>
<dbReference type="Gene3D" id="2.40.50.100">
    <property type="match status" value="2"/>
</dbReference>
<dbReference type="EMBL" id="RDRB01000004">
    <property type="protein sequence ID" value="ROU02348.1"/>
    <property type="molecule type" value="Genomic_DNA"/>
</dbReference>
<gene>
    <name evidence="5" type="ORF">EAT49_08350</name>
</gene>
<dbReference type="PANTHER" id="PTHR30469">
    <property type="entry name" value="MULTIDRUG RESISTANCE PROTEIN MDTA"/>
    <property type="match status" value="1"/>
</dbReference>
<dbReference type="InterPro" id="IPR058792">
    <property type="entry name" value="Beta-barrel_RND_2"/>
</dbReference>